<organism evidence="2 3">
    <name type="scientific">Splendidivirga corallicola</name>
    <dbReference type="NCBI Taxonomy" id="3051826"/>
    <lineage>
        <taxon>Bacteria</taxon>
        <taxon>Pseudomonadati</taxon>
        <taxon>Bacteroidota</taxon>
        <taxon>Cytophagia</taxon>
        <taxon>Cytophagales</taxon>
        <taxon>Splendidivirgaceae</taxon>
        <taxon>Splendidivirga</taxon>
    </lineage>
</organism>
<evidence type="ECO:0008006" key="4">
    <source>
        <dbReference type="Google" id="ProtNLM"/>
    </source>
</evidence>
<keyword evidence="1" id="KW-0472">Membrane</keyword>
<sequence length="136" mass="15874">MSESQRKHLEFIQNVITRMNANSFLIKGWTITLVSALFALAAKDANINYVLISYIVFPVFWILDGFYLSQERQYRALYDEVRNKKDEDINFSMNAKKFDNGNRTWIKGVFSKTLNPFYGVSIATTLIIMFLFSRYG</sequence>
<feature type="transmembrane region" description="Helical" evidence="1">
    <location>
        <begin position="117"/>
        <end position="135"/>
    </location>
</feature>
<dbReference type="RefSeq" id="WP_346751225.1">
    <property type="nucleotide sequence ID" value="NZ_JAUJEA010000002.1"/>
</dbReference>
<dbReference type="EMBL" id="JAUJEA010000002">
    <property type="protein sequence ID" value="MDN5201199.1"/>
    <property type="molecule type" value="Genomic_DNA"/>
</dbReference>
<protein>
    <recommendedName>
        <fullName evidence="4">DUF3899 domain-containing protein</fullName>
    </recommendedName>
</protein>
<evidence type="ECO:0000256" key="1">
    <source>
        <dbReference type="SAM" id="Phobius"/>
    </source>
</evidence>
<evidence type="ECO:0000313" key="3">
    <source>
        <dbReference type="Proteomes" id="UP001172082"/>
    </source>
</evidence>
<dbReference type="Proteomes" id="UP001172082">
    <property type="component" value="Unassembled WGS sequence"/>
</dbReference>
<keyword evidence="1" id="KW-0812">Transmembrane</keyword>
<feature type="transmembrane region" description="Helical" evidence="1">
    <location>
        <begin position="21"/>
        <end position="41"/>
    </location>
</feature>
<reference evidence="2" key="1">
    <citation type="submission" date="2023-06" db="EMBL/GenBank/DDBJ databases">
        <title>Genomic of Parafulvivirga corallium.</title>
        <authorList>
            <person name="Wang G."/>
        </authorList>
    </citation>
    <scope>NUCLEOTIDE SEQUENCE</scope>
    <source>
        <strain evidence="2">BMA10</strain>
    </source>
</reference>
<keyword evidence="3" id="KW-1185">Reference proteome</keyword>
<feature type="transmembrane region" description="Helical" evidence="1">
    <location>
        <begin position="47"/>
        <end position="68"/>
    </location>
</feature>
<accession>A0ABT8KKF8</accession>
<keyword evidence="1" id="KW-1133">Transmembrane helix</keyword>
<gene>
    <name evidence="2" type="ORF">QQ008_07495</name>
</gene>
<comment type="caution">
    <text evidence="2">The sequence shown here is derived from an EMBL/GenBank/DDBJ whole genome shotgun (WGS) entry which is preliminary data.</text>
</comment>
<proteinExistence type="predicted"/>
<name>A0ABT8KKF8_9BACT</name>
<evidence type="ECO:0000313" key="2">
    <source>
        <dbReference type="EMBL" id="MDN5201199.1"/>
    </source>
</evidence>